<protein>
    <submittedName>
        <fullName evidence="1">Uncharacterized protein</fullName>
    </submittedName>
</protein>
<dbReference type="AlphaFoldDB" id="A0A8H2XIA3"/>
<accession>A0A8H2XIA3</accession>
<evidence type="ECO:0000313" key="1">
    <source>
        <dbReference type="EMBL" id="CAE6427371.1"/>
    </source>
</evidence>
<organism evidence="1 2">
    <name type="scientific">Rhizoctonia solani</name>
    <dbReference type="NCBI Taxonomy" id="456999"/>
    <lineage>
        <taxon>Eukaryota</taxon>
        <taxon>Fungi</taxon>
        <taxon>Dikarya</taxon>
        <taxon>Basidiomycota</taxon>
        <taxon>Agaricomycotina</taxon>
        <taxon>Agaricomycetes</taxon>
        <taxon>Cantharellales</taxon>
        <taxon>Ceratobasidiaceae</taxon>
        <taxon>Rhizoctonia</taxon>
    </lineage>
</organism>
<sequence>MDRSPLESRVGKLCVIPHPQHIEVDTNESQPSRFSIGIWLDTSYFTKNVRAAWKTLGGTCQIQGFELRVRCPGVSRHEFIGRECRVNLPGSIVKFQGKIVREGEHICANFTVDIPPSLHPPYGGECTYGLIASVTILTTDAMGVKSTIIRTGYTELDISSKHVPLFINPLTPCGPGPWTYALR</sequence>
<gene>
    <name evidence="1" type="ORF">RDB_LOCUS99789</name>
</gene>
<dbReference type="Proteomes" id="UP000663846">
    <property type="component" value="Unassembled WGS sequence"/>
</dbReference>
<comment type="caution">
    <text evidence="1">The sequence shown here is derived from an EMBL/GenBank/DDBJ whole genome shotgun (WGS) entry which is preliminary data.</text>
</comment>
<dbReference type="EMBL" id="CAJMWS010000325">
    <property type="protein sequence ID" value="CAE6427371.1"/>
    <property type="molecule type" value="Genomic_DNA"/>
</dbReference>
<evidence type="ECO:0000313" key="2">
    <source>
        <dbReference type="Proteomes" id="UP000663846"/>
    </source>
</evidence>
<name>A0A8H2XIA3_9AGAM</name>
<proteinExistence type="predicted"/>
<reference evidence="1" key="1">
    <citation type="submission" date="2021-01" db="EMBL/GenBank/DDBJ databases">
        <authorList>
            <person name="Kaushik A."/>
        </authorList>
    </citation>
    <scope>NUCLEOTIDE SEQUENCE</scope>
    <source>
        <strain evidence="1">AG1-1C</strain>
    </source>
</reference>